<evidence type="ECO:0000313" key="10">
    <source>
        <dbReference type="Proteomes" id="UP000433883"/>
    </source>
</evidence>
<dbReference type="InterPro" id="IPR052430">
    <property type="entry name" value="IVT-Associated"/>
</dbReference>
<gene>
    <name evidence="9" type="ORF">BLS_009261</name>
</gene>
<dbReference type="CDD" id="cd24146">
    <property type="entry name" value="nat-AmDH_N_like"/>
    <property type="match status" value="1"/>
</dbReference>
<dbReference type="Pfam" id="PF19328">
    <property type="entry name" value="DAP_DH_C"/>
    <property type="match status" value="1"/>
</dbReference>
<dbReference type="PANTHER" id="PTHR47804:SF1">
    <property type="entry name" value="DUF2421 DOMAIN-CONTAINING PROTEIN"/>
    <property type="match status" value="1"/>
</dbReference>
<keyword evidence="2 6" id="KW-0812">Transmembrane</keyword>
<feature type="transmembrane region" description="Helical" evidence="6">
    <location>
        <begin position="535"/>
        <end position="553"/>
    </location>
</feature>
<feature type="transmembrane region" description="Helical" evidence="6">
    <location>
        <begin position="428"/>
        <end position="447"/>
    </location>
</feature>
<evidence type="ECO:0000256" key="6">
    <source>
        <dbReference type="SAM" id="Phobius"/>
    </source>
</evidence>
<feature type="region of interest" description="Disordered" evidence="5">
    <location>
        <begin position="911"/>
        <end position="932"/>
    </location>
</feature>
<feature type="transmembrane region" description="Helical" evidence="6">
    <location>
        <begin position="1092"/>
        <end position="1115"/>
    </location>
</feature>
<feature type="domain" description="2,4-diaminopentanoate dehydrogenase C-terminal" evidence="8">
    <location>
        <begin position="144"/>
        <end position="344"/>
    </location>
</feature>
<dbReference type="PANTHER" id="PTHR47804">
    <property type="entry name" value="60S RIBOSOMAL PROTEIN L19"/>
    <property type="match status" value="1"/>
</dbReference>
<evidence type="ECO:0000256" key="2">
    <source>
        <dbReference type="ARBA" id="ARBA00022692"/>
    </source>
</evidence>
<dbReference type="EMBL" id="WNWQ01000836">
    <property type="protein sequence ID" value="KAE9963469.1"/>
    <property type="molecule type" value="Genomic_DNA"/>
</dbReference>
<dbReference type="InterPro" id="IPR036291">
    <property type="entry name" value="NAD(P)-bd_dom_sf"/>
</dbReference>
<evidence type="ECO:0000256" key="4">
    <source>
        <dbReference type="ARBA" id="ARBA00023136"/>
    </source>
</evidence>
<dbReference type="InterPro" id="IPR045760">
    <property type="entry name" value="DAP_DH_C"/>
</dbReference>
<dbReference type="Gene3D" id="3.40.50.720">
    <property type="entry name" value="NAD(P)-binding Rossmann-like Domain"/>
    <property type="match status" value="1"/>
</dbReference>
<comment type="subcellular location">
    <subcellularLocation>
        <location evidence="1">Membrane</location>
        <topology evidence="1">Multi-pass membrane protein</topology>
    </subcellularLocation>
</comment>
<evidence type="ECO:0000259" key="8">
    <source>
        <dbReference type="Pfam" id="PF19328"/>
    </source>
</evidence>
<name>A0A8H3U775_VENIN</name>
<feature type="transmembrane region" description="Helical" evidence="6">
    <location>
        <begin position="475"/>
        <end position="496"/>
    </location>
</feature>
<evidence type="ECO:0000256" key="3">
    <source>
        <dbReference type="ARBA" id="ARBA00022989"/>
    </source>
</evidence>
<feature type="transmembrane region" description="Helical" evidence="6">
    <location>
        <begin position="1028"/>
        <end position="1046"/>
    </location>
</feature>
<evidence type="ECO:0000259" key="7">
    <source>
        <dbReference type="Pfam" id="PF13515"/>
    </source>
</evidence>
<accession>A0A8H3U775</accession>
<organism evidence="9 10">
    <name type="scientific">Venturia inaequalis</name>
    <name type="common">Apple scab fungus</name>
    <dbReference type="NCBI Taxonomy" id="5025"/>
    <lineage>
        <taxon>Eukaryota</taxon>
        <taxon>Fungi</taxon>
        <taxon>Dikarya</taxon>
        <taxon>Ascomycota</taxon>
        <taxon>Pezizomycotina</taxon>
        <taxon>Dothideomycetes</taxon>
        <taxon>Pleosporomycetidae</taxon>
        <taxon>Venturiales</taxon>
        <taxon>Venturiaceae</taxon>
        <taxon>Venturia</taxon>
    </lineage>
</organism>
<proteinExistence type="predicted"/>
<protein>
    <submittedName>
        <fullName evidence="9">Uncharacterized protein</fullName>
    </submittedName>
</protein>
<feature type="transmembrane region" description="Helical" evidence="6">
    <location>
        <begin position="1006"/>
        <end position="1022"/>
    </location>
</feature>
<feature type="transmembrane region" description="Helical" evidence="6">
    <location>
        <begin position="508"/>
        <end position="528"/>
    </location>
</feature>
<comment type="caution">
    <text evidence="9">The sequence shown here is derived from an EMBL/GenBank/DDBJ whole genome shotgun (WGS) entry which is preliminary data.</text>
</comment>
<keyword evidence="4 6" id="KW-0472">Membrane</keyword>
<reference evidence="9 10" key="1">
    <citation type="submission" date="2019-11" db="EMBL/GenBank/DDBJ databases">
        <title>Venturia inaequalis Genome Resource.</title>
        <authorList>
            <person name="Lichtner F.J."/>
        </authorList>
    </citation>
    <scope>NUCLEOTIDE SEQUENCE [LARGE SCALE GENOMIC DNA]</scope>
    <source>
        <strain evidence="9">Bline_iso_100314</strain>
    </source>
</reference>
<dbReference type="SUPFAM" id="SSF51735">
    <property type="entry name" value="NAD(P)-binding Rossmann-fold domains"/>
    <property type="match status" value="1"/>
</dbReference>
<sequence>MSSPKPCRVIQWATGEVGHVALKHFIENPAFELVGVWVSSSEKAGKDAGELAKSSVKTNILATNDVDALLALDADCIHYSPALGADYLTSICRMLRSGKNVVSTYGPFYYHGDYKNQLEQIDKACQESGKSFHGAGVHPGFAGDILPITLLRASSRVDHIHVYEIVDFLATPSHYIGYMGFGLDPDELLKNPRRQKDAHIVFAQSMQALADALGAGEIGEITTLHEVSKATTELVYPGGVVKEGMVGGQHFTWTASCNGKPLISYHSFWIMGEQLEPKWDCGKGGYKVVIEGEPKLCLDLTGVAKNGEMGYPAFSLTATMGVNVIPAVCDAAPGVLTHFDLGVVKPKGLLRAATLVDPQSGERVKRSFTLRYTNSSHNNATARTPLLPRSRATNGSRSSALWATMKEQLWVWYAYWTSIKGIGILKCSIAYVLASLATFTPAISKMLGKGDGKHMVATVVTYFHPARSFGSMLEALIWALIAVAYAAAVCFSSMGVVRLFASHNLLKVGHAVVLTVFCGGSLGFVGWWKLKRGNALVNVACSLTSLVIITIITKEEALLEGNFSVEKIWQVLKIVVMAVAMTMGVSLCIKPTFARNGLRQDFINITDLLEEILTTTTRSFLAGSEQDLQEASFKQASTTYKAVFNTLLKDLGEARYEHYLLGTEKEFHVEAKLVKTIERLSQSITGLRSAAETQFSLLASISHGAATPVGILRMDSISSSPLQSPDFSNIDERMKQLGAITEEPEEDADTTPSSPEEQFTMSRLSSFVATAAGPSEIFSLFIKELGPSMKSLAWTLKHILLELPFESGPQHQITINSNFRRSLLDAMDLYSDARKEALGKLYNSRSLAKTRTSEVSADFEEVAASCGHFSSSLFDFAEDTVAYLDILEELQEVIGSRRRSWHWLRFWWSGGKRPSSTRSNSSEEEQQLLRESNPARRMSVVVPTPRVNPISKTRSAAKDVGRKYYPYLWRSFGFLRREDIRFAIKVGLGAVLMTIGASNTTGTQRFFGTVLGALFAVVAWIAAQENPWILGAFGWAVSVGCFYIIVGRAMGPMGRFILLTYNLSALYAYSLSAKDDDDDDDEGGISPEIWEIVIHRMASVLAGCLWGMIVTRFIYPISARKKLKHGTAVLWLRMGLIWKRDPLTILTDVESRSTYMDIRESLELQRFLQHLDGLRESAAHEFEMRGPFRNLESKNILAATGRMLGAFHAMNVVISKDLKASPGEQELLRFTKEERKELSARISHLFSVLASSIKLEYPITDAVPKIVHTRDRFLAKLHDFRRHAPGRELATDEDFELLYAYALVTGQIANEIESICTQLEHLYGVLDEETLKFR</sequence>
<feature type="transmembrane region" description="Helical" evidence="6">
    <location>
        <begin position="1053"/>
        <end position="1072"/>
    </location>
</feature>
<evidence type="ECO:0000256" key="1">
    <source>
        <dbReference type="ARBA" id="ARBA00004141"/>
    </source>
</evidence>
<evidence type="ECO:0000313" key="9">
    <source>
        <dbReference type="EMBL" id="KAE9963469.1"/>
    </source>
</evidence>
<dbReference type="InterPro" id="IPR049453">
    <property type="entry name" value="Memb_transporter_dom"/>
</dbReference>
<keyword evidence="3 6" id="KW-1133">Transmembrane helix</keyword>
<feature type="domain" description="Integral membrane bound transporter" evidence="7">
    <location>
        <begin position="993"/>
        <end position="1110"/>
    </location>
</feature>
<dbReference type="GO" id="GO:0016020">
    <property type="term" value="C:membrane"/>
    <property type="evidence" value="ECO:0007669"/>
    <property type="project" value="UniProtKB-SubCell"/>
</dbReference>
<dbReference type="Pfam" id="PF13515">
    <property type="entry name" value="FUSC_2"/>
    <property type="match status" value="1"/>
</dbReference>
<dbReference type="Proteomes" id="UP000433883">
    <property type="component" value="Unassembled WGS sequence"/>
</dbReference>
<evidence type="ECO:0000256" key="5">
    <source>
        <dbReference type="SAM" id="MobiDB-lite"/>
    </source>
</evidence>
<feature type="transmembrane region" description="Helical" evidence="6">
    <location>
        <begin position="568"/>
        <end position="589"/>
    </location>
</feature>